<proteinExistence type="predicted"/>
<name>A0AAD6WEZ2_9ROSI</name>
<dbReference type="Proteomes" id="UP001164929">
    <property type="component" value="Chromosome 2"/>
</dbReference>
<protein>
    <submittedName>
        <fullName evidence="1">Uncharacterized protein</fullName>
    </submittedName>
</protein>
<reference evidence="1" key="1">
    <citation type="journal article" date="2023" name="Mol. Ecol. Resour.">
        <title>Chromosome-level genome assembly of a triploid poplar Populus alba 'Berolinensis'.</title>
        <authorList>
            <person name="Chen S."/>
            <person name="Yu Y."/>
            <person name="Wang X."/>
            <person name="Wang S."/>
            <person name="Zhang T."/>
            <person name="Zhou Y."/>
            <person name="He R."/>
            <person name="Meng N."/>
            <person name="Wang Y."/>
            <person name="Liu W."/>
            <person name="Liu Z."/>
            <person name="Liu J."/>
            <person name="Guo Q."/>
            <person name="Huang H."/>
            <person name="Sederoff R.R."/>
            <person name="Wang G."/>
            <person name="Qu G."/>
            <person name="Chen S."/>
        </authorList>
    </citation>
    <scope>NUCLEOTIDE SEQUENCE</scope>
    <source>
        <strain evidence="1">SC-2020</strain>
    </source>
</reference>
<evidence type="ECO:0000313" key="1">
    <source>
        <dbReference type="EMBL" id="KAJ7008019.1"/>
    </source>
</evidence>
<organism evidence="1 2">
    <name type="scientific">Populus alba x Populus x berolinensis</name>
    <dbReference type="NCBI Taxonomy" id="444605"/>
    <lineage>
        <taxon>Eukaryota</taxon>
        <taxon>Viridiplantae</taxon>
        <taxon>Streptophyta</taxon>
        <taxon>Embryophyta</taxon>
        <taxon>Tracheophyta</taxon>
        <taxon>Spermatophyta</taxon>
        <taxon>Magnoliopsida</taxon>
        <taxon>eudicotyledons</taxon>
        <taxon>Gunneridae</taxon>
        <taxon>Pentapetalae</taxon>
        <taxon>rosids</taxon>
        <taxon>fabids</taxon>
        <taxon>Malpighiales</taxon>
        <taxon>Salicaceae</taxon>
        <taxon>Saliceae</taxon>
        <taxon>Populus</taxon>
    </lineage>
</organism>
<dbReference type="EMBL" id="JAQIZT010000002">
    <property type="protein sequence ID" value="KAJ7008019.1"/>
    <property type="molecule type" value="Genomic_DNA"/>
</dbReference>
<gene>
    <name evidence="1" type="ORF">NC653_006902</name>
</gene>
<dbReference type="AlphaFoldDB" id="A0AAD6WEZ2"/>
<evidence type="ECO:0000313" key="2">
    <source>
        <dbReference type="Proteomes" id="UP001164929"/>
    </source>
</evidence>
<accession>A0AAD6WEZ2</accession>
<sequence>MRPFLVSGHYDIDCDGSGFGGVGYAMAIICIKLDAEAKLTSKISQTLVSSRRSSSLSEANLPSELSDEEALRMGDYRDILSLTRVLIHGPKSKADVDIIIEKCAGAGHLRDDIHYYIKELWKFPDSDDEHRACLLDMGIKALRFVDIPWQFNLRTYAK</sequence>
<keyword evidence="2" id="KW-1185">Reference proteome</keyword>
<comment type="caution">
    <text evidence="1">The sequence shown here is derived from an EMBL/GenBank/DDBJ whole genome shotgun (WGS) entry which is preliminary data.</text>
</comment>